<evidence type="ECO:0000256" key="2">
    <source>
        <dbReference type="ARBA" id="ARBA00022723"/>
    </source>
</evidence>
<feature type="domain" description="UBP-type" evidence="7">
    <location>
        <begin position="4"/>
        <end position="120"/>
    </location>
</feature>
<dbReference type="InterPro" id="IPR038765">
    <property type="entry name" value="Papain-like_cys_pep_sf"/>
</dbReference>
<organism evidence="8">
    <name type="scientific">Xenopsylla cheopis</name>
    <name type="common">Oriental rat flea</name>
    <name type="synonym">Pulex cheopis</name>
    <dbReference type="NCBI Taxonomy" id="163159"/>
    <lineage>
        <taxon>Eukaryota</taxon>
        <taxon>Metazoa</taxon>
        <taxon>Ecdysozoa</taxon>
        <taxon>Arthropoda</taxon>
        <taxon>Hexapoda</taxon>
        <taxon>Insecta</taxon>
        <taxon>Pterygota</taxon>
        <taxon>Neoptera</taxon>
        <taxon>Endopterygota</taxon>
        <taxon>Siphonaptera</taxon>
        <taxon>Pulicidae</taxon>
        <taxon>Xenopsyllinae</taxon>
        <taxon>Xenopsylla</taxon>
    </lineage>
</organism>
<dbReference type="PROSITE" id="PS50235">
    <property type="entry name" value="USP_3"/>
    <property type="match status" value="1"/>
</dbReference>
<evidence type="ECO:0000256" key="1">
    <source>
        <dbReference type="ARBA" id="ARBA00009085"/>
    </source>
</evidence>
<protein>
    <submittedName>
        <fullName evidence="8">Putative ubiquitin carboxyl-terminal hydrolase nonstop</fullName>
    </submittedName>
</protein>
<reference evidence="8" key="1">
    <citation type="submission" date="2020-03" db="EMBL/GenBank/DDBJ databases">
        <title>Transcriptomic Profiling of the Digestive Tract of the Rat Flea, Xenopsylla cheopis, Following Blood Feeding and Infection with Yersinia pestis.</title>
        <authorList>
            <person name="Bland D.M."/>
            <person name="Martens C.A."/>
            <person name="Virtaneva K."/>
            <person name="Kanakabandi K."/>
            <person name="Long D."/>
            <person name="Rosenke R."/>
            <person name="Saturday G.A."/>
            <person name="Hoyt F.H."/>
            <person name="Bruno D.P."/>
            <person name="Ribeiro J.M.C."/>
            <person name="Hinnebusch J."/>
        </authorList>
    </citation>
    <scope>NUCLEOTIDE SEQUENCE</scope>
</reference>
<dbReference type="InterPro" id="IPR013083">
    <property type="entry name" value="Znf_RING/FYVE/PHD"/>
</dbReference>
<sequence length="503" mass="57436">MSENGCVHLSNFKSTWGTQYYRIVSSHFVACTSTEARIRKALSCVCFVCHESGPRLHSCLNCIYFGCFGDHMNTHSHNHKHYLTVDLSYGFVHCMSCSDYVYDEEFLNIAKENKIKQSRCLNIGLSWWPWLYSDHQPDLIKNFTKNHRIISEKSTFGLRGLLNLDKTCYMNSVIQVLVHTPLLRSYFLSEKHKCSSSQDGNNIALTCFICEFGKLFQEFYSGTIVPLALPKLLYFIWNHAGHLATSTEHDVHELFVAIIDLLHVHCQRSASHSVSPQRVCLDFDGGSYKIEKCDCIIDQIFTGELRSDTVCQTCKSVSTKLEPMRDVSLELGDNKSGPSTLLDCLRSYTSAETGIIAKCEHCKDNKEKSKQLSFKSLPVVFCIQLKRFESTKLGKINKKISFPMEIDMVEFMSAPILSQTLDTDSGYGSSSPLLIEDNRYLLFAVVVHVGAIIQNGHYWTYIRHHQDLWFKCNDENVAPASLDDVLKCEGYLLFYHKQVLEYK</sequence>
<dbReference type="AlphaFoldDB" id="A0A6M2DMU8"/>
<keyword evidence="4" id="KW-0862">Zinc</keyword>
<name>A0A6M2DMU8_XENCH</name>
<dbReference type="SUPFAM" id="SSF57850">
    <property type="entry name" value="RING/U-box"/>
    <property type="match status" value="1"/>
</dbReference>
<dbReference type="Pfam" id="PF00443">
    <property type="entry name" value="UCH"/>
    <property type="match status" value="1"/>
</dbReference>
<dbReference type="Gene3D" id="3.90.70.10">
    <property type="entry name" value="Cysteine proteinases"/>
    <property type="match status" value="1"/>
</dbReference>
<dbReference type="InterPro" id="IPR018200">
    <property type="entry name" value="USP_CS"/>
</dbReference>
<dbReference type="InterPro" id="IPR001394">
    <property type="entry name" value="Peptidase_C19_UCH"/>
</dbReference>
<dbReference type="InterPro" id="IPR028889">
    <property type="entry name" value="USP"/>
</dbReference>
<evidence type="ECO:0000313" key="8">
    <source>
        <dbReference type="EMBL" id="NOV47254.1"/>
    </source>
</evidence>
<keyword evidence="8" id="KW-0378">Hydrolase</keyword>
<evidence type="ECO:0000259" key="6">
    <source>
        <dbReference type="PROSITE" id="PS50235"/>
    </source>
</evidence>
<dbReference type="GO" id="GO:0005829">
    <property type="term" value="C:cytosol"/>
    <property type="evidence" value="ECO:0007669"/>
    <property type="project" value="TreeGrafter"/>
</dbReference>
<keyword evidence="2" id="KW-0479">Metal-binding</keyword>
<evidence type="ECO:0000259" key="7">
    <source>
        <dbReference type="PROSITE" id="PS50271"/>
    </source>
</evidence>
<proteinExistence type="inferred from homology"/>
<dbReference type="PROSITE" id="PS50271">
    <property type="entry name" value="ZF_UBP"/>
    <property type="match status" value="1"/>
</dbReference>
<dbReference type="GO" id="GO:0005634">
    <property type="term" value="C:nucleus"/>
    <property type="evidence" value="ECO:0007669"/>
    <property type="project" value="TreeGrafter"/>
</dbReference>
<dbReference type="InterPro" id="IPR001607">
    <property type="entry name" value="Znf_UBP"/>
</dbReference>
<dbReference type="Pfam" id="PF02148">
    <property type="entry name" value="zf-UBP"/>
    <property type="match status" value="1"/>
</dbReference>
<accession>A0A6M2DMU8</accession>
<keyword evidence="3 5" id="KW-0863">Zinc-finger</keyword>
<comment type="similarity">
    <text evidence="1">Belongs to the peptidase C19 family.</text>
</comment>
<evidence type="ECO:0000256" key="5">
    <source>
        <dbReference type="PROSITE-ProRule" id="PRU00502"/>
    </source>
</evidence>
<evidence type="ECO:0000256" key="4">
    <source>
        <dbReference type="ARBA" id="ARBA00022833"/>
    </source>
</evidence>
<dbReference type="EMBL" id="GIIL01003528">
    <property type="protein sequence ID" value="NOV47254.1"/>
    <property type="molecule type" value="Transcribed_RNA"/>
</dbReference>
<dbReference type="GO" id="GO:0004843">
    <property type="term" value="F:cysteine-type deubiquitinase activity"/>
    <property type="evidence" value="ECO:0007669"/>
    <property type="project" value="InterPro"/>
</dbReference>
<feature type="domain" description="USP" evidence="6">
    <location>
        <begin position="159"/>
        <end position="498"/>
    </location>
</feature>
<dbReference type="GO" id="GO:0016579">
    <property type="term" value="P:protein deubiquitination"/>
    <property type="evidence" value="ECO:0007669"/>
    <property type="project" value="InterPro"/>
</dbReference>
<dbReference type="InterPro" id="IPR050164">
    <property type="entry name" value="Peptidase_C19"/>
</dbReference>
<evidence type="ECO:0000256" key="3">
    <source>
        <dbReference type="ARBA" id="ARBA00022771"/>
    </source>
</evidence>
<dbReference type="GO" id="GO:0008270">
    <property type="term" value="F:zinc ion binding"/>
    <property type="evidence" value="ECO:0007669"/>
    <property type="project" value="UniProtKB-KW"/>
</dbReference>
<dbReference type="PANTHER" id="PTHR24006:SF937">
    <property type="entry name" value="UBIQUITIN CARBOXYL-TERMINAL HYDROLASE"/>
    <property type="match status" value="1"/>
</dbReference>
<dbReference type="PROSITE" id="PS00973">
    <property type="entry name" value="USP_2"/>
    <property type="match status" value="1"/>
</dbReference>
<dbReference type="SUPFAM" id="SSF54001">
    <property type="entry name" value="Cysteine proteinases"/>
    <property type="match status" value="1"/>
</dbReference>
<dbReference type="Gene3D" id="3.30.40.10">
    <property type="entry name" value="Zinc/RING finger domain, C3HC4 (zinc finger)"/>
    <property type="match status" value="1"/>
</dbReference>
<dbReference type="PANTHER" id="PTHR24006">
    <property type="entry name" value="UBIQUITIN CARBOXYL-TERMINAL HYDROLASE"/>
    <property type="match status" value="1"/>
</dbReference>